<evidence type="ECO:0000256" key="6">
    <source>
        <dbReference type="ARBA" id="ARBA00023049"/>
    </source>
</evidence>
<dbReference type="Proteomes" id="UP000182059">
    <property type="component" value="Unassembled WGS sequence"/>
</dbReference>
<feature type="transmembrane region" description="Helical" evidence="8">
    <location>
        <begin position="5"/>
        <end position="22"/>
    </location>
</feature>
<comment type="similarity">
    <text evidence="2 7">Belongs to the peptidase M14 family.</text>
</comment>
<dbReference type="Gene3D" id="3.40.630.10">
    <property type="entry name" value="Zn peptidases"/>
    <property type="match status" value="1"/>
</dbReference>
<feature type="domain" description="Peptidase M14" evidence="9">
    <location>
        <begin position="29"/>
        <end position="296"/>
    </location>
</feature>
<dbReference type="EMBL" id="MNYX01000040">
    <property type="protein sequence ID" value="OIP65620.1"/>
    <property type="molecule type" value="Genomic_DNA"/>
</dbReference>
<evidence type="ECO:0000256" key="4">
    <source>
        <dbReference type="ARBA" id="ARBA00022801"/>
    </source>
</evidence>
<dbReference type="CDD" id="cd00596">
    <property type="entry name" value="Peptidase_M14_like"/>
    <property type="match status" value="1"/>
</dbReference>
<organism evidence="10 11">
    <name type="scientific">Candidatus Nomurabacteria bacterium CG2_30_43_9</name>
    <dbReference type="NCBI Taxonomy" id="1805283"/>
    <lineage>
        <taxon>Bacteria</taxon>
        <taxon>Candidatus Nomuraibacteriota</taxon>
    </lineage>
</organism>
<evidence type="ECO:0000256" key="1">
    <source>
        <dbReference type="ARBA" id="ARBA00001947"/>
    </source>
</evidence>
<evidence type="ECO:0000313" key="10">
    <source>
        <dbReference type="EMBL" id="OIP65620.1"/>
    </source>
</evidence>
<reference evidence="10 11" key="1">
    <citation type="journal article" date="2016" name="Environ. Microbiol.">
        <title>Genomic resolution of a cold subsurface aquifer community provides metabolic insights for novel microbes adapted to high CO concentrations.</title>
        <authorList>
            <person name="Probst A.J."/>
            <person name="Castelle C.J."/>
            <person name="Singh A."/>
            <person name="Brown C.T."/>
            <person name="Anantharaman K."/>
            <person name="Sharon I."/>
            <person name="Hug L.A."/>
            <person name="Burstein D."/>
            <person name="Emerson J.B."/>
            <person name="Thomas B.C."/>
            <person name="Banfield J.F."/>
        </authorList>
    </citation>
    <scope>NUCLEOTIDE SEQUENCE [LARGE SCALE GENOMIC DNA]</scope>
    <source>
        <strain evidence="10">CG2_30_43_9</strain>
    </source>
</reference>
<name>A0A1J5FZU6_9BACT</name>
<keyword evidence="6" id="KW-0482">Metalloprotease</keyword>
<dbReference type="GO" id="GO:0006508">
    <property type="term" value="P:proteolysis"/>
    <property type="evidence" value="ECO:0007669"/>
    <property type="project" value="UniProtKB-KW"/>
</dbReference>
<dbReference type="SMART" id="SM00631">
    <property type="entry name" value="Zn_pept"/>
    <property type="match status" value="1"/>
</dbReference>
<dbReference type="InterPro" id="IPR000834">
    <property type="entry name" value="Peptidase_M14"/>
</dbReference>
<comment type="caution">
    <text evidence="10">The sequence shown here is derived from an EMBL/GenBank/DDBJ whole genome shotgun (WGS) entry which is preliminary data.</text>
</comment>
<evidence type="ECO:0000259" key="9">
    <source>
        <dbReference type="PROSITE" id="PS52035"/>
    </source>
</evidence>
<dbReference type="AlphaFoldDB" id="A0A1J5FZU6"/>
<dbReference type="SUPFAM" id="SSF53187">
    <property type="entry name" value="Zn-dependent exopeptidases"/>
    <property type="match status" value="1"/>
</dbReference>
<gene>
    <name evidence="10" type="ORF">AUK15_01455</name>
</gene>
<comment type="cofactor">
    <cofactor evidence="1">
        <name>Zn(2+)</name>
        <dbReference type="ChEBI" id="CHEBI:29105"/>
    </cofactor>
</comment>
<dbReference type="GO" id="GO:0004181">
    <property type="term" value="F:metallocarboxypeptidase activity"/>
    <property type="evidence" value="ECO:0007669"/>
    <property type="project" value="InterPro"/>
</dbReference>
<keyword evidence="5" id="KW-0862">Zinc</keyword>
<keyword evidence="3" id="KW-0645">Protease</keyword>
<comment type="caution">
    <text evidence="7">Lacks conserved residue(s) required for the propagation of feature annotation.</text>
</comment>
<dbReference type="PANTHER" id="PTHR11705:SF143">
    <property type="entry name" value="SLL0236 PROTEIN"/>
    <property type="match status" value="1"/>
</dbReference>
<dbReference type="GO" id="GO:0008270">
    <property type="term" value="F:zinc ion binding"/>
    <property type="evidence" value="ECO:0007669"/>
    <property type="project" value="InterPro"/>
</dbReference>
<evidence type="ECO:0000313" key="11">
    <source>
        <dbReference type="Proteomes" id="UP000182059"/>
    </source>
</evidence>
<evidence type="ECO:0000256" key="3">
    <source>
        <dbReference type="ARBA" id="ARBA00022670"/>
    </source>
</evidence>
<evidence type="ECO:0000256" key="2">
    <source>
        <dbReference type="ARBA" id="ARBA00005988"/>
    </source>
</evidence>
<dbReference type="GO" id="GO:0005615">
    <property type="term" value="C:extracellular space"/>
    <property type="evidence" value="ECO:0007669"/>
    <property type="project" value="TreeGrafter"/>
</dbReference>
<dbReference type="PANTHER" id="PTHR11705">
    <property type="entry name" value="PROTEASE FAMILY M14 CARBOXYPEPTIDASE A,B"/>
    <property type="match status" value="1"/>
</dbReference>
<proteinExistence type="inferred from homology"/>
<dbReference type="PROSITE" id="PS52035">
    <property type="entry name" value="PEPTIDASE_M14"/>
    <property type="match status" value="1"/>
</dbReference>
<protein>
    <recommendedName>
        <fullName evidence="9">Peptidase M14 domain-containing protein</fullName>
    </recommendedName>
</protein>
<dbReference type="Pfam" id="PF00246">
    <property type="entry name" value="Peptidase_M14"/>
    <property type="match status" value="1"/>
</dbReference>
<accession>A0A1J5FZU6</accession>
<keyword evidence="8" id="KW-0472">Membrane</keyword>
<keyword evidence="4" id="KW-0378">Hydrolase</keyword>
<keyword evidence="8" id="KW-1133">Transmembrane helix</keyword>
<evidence type="ECO:0000256" key="5">
    <source>
        <dbReference type="ARBA" id="ARBA00022833"/>
    </source>
</evidence>
<keyword evidence="8" id="KW-0812">Transmembrane</keyword>
<evidence type="ECO:0000256" key="7">
    <source>
        <dbReference type="PROSITE-ProRule" id="PRU01379"/>
    </source>
</evidence>
<sequence length="298" mass="32470">MKKTIFLVIGALIIGMGVYYYTKAPVVTAPVTEAPVTATTTEKVVQKPIVDTTKTVLGTSVQKRDITAYHFGTGAKEVLFVGGIHGGYEWNTALVAYELMDYLTSNPKTIPENVKVTVIPVLNPDGLKKVTGKDGRFTKADVSTSDNVVISGRFNANNVDLNRNFDCDWQAKGVWMTETVSGGKKAFSEVESTAFKNYVETHNLAGVVVWYSSAGGVFSSSCHNGVLPETKTLTSTYAKASGYPAYESFDFYKITGDMPNWLAKKNIPAISVLLTTHQDTEWTKNLAGVKAVLNYYAK</sequence>
<evidence type="ECO:0000256" key="8">
    <source>
        <dbReference type="SAM" id="Phobius"/>
    </source>
</evidence>